<dbReference type="EMBL" id="WJXA01000004">
    <property type="protein sequence ID" value="KAF7145852.1"/>
    <property type="molecule type" value="Genomic_DNA"/>
</dbReference>
<name>A0A834H1R1_RHOSS</name>
<evidence type="ECO:0000313" key="3">
    <source>
        <dbReference type="Proteomes" id="UP000626092"/>
    </source>
</evidence>
<dbReference type="AlphaFoldDB" id="A0A834H1R1"/>
<gene>
    <name evidence="2" type="ORF">RHSIM_Rhsim04G0138400</name>
</gene>
<keyword evidence="3" id="KW-1185">Reference proteome</keyword>
<dbReference type="Proteomes" id="UP000626092">
    <property type="component" value="Unassembled WGS sequence"/>
</dbReference>
<protein>
    <submittedName>
        <fullName evidence="2">Uncharacterized protein</fullName>
    </submittedName>
</protein>
<organism evidence="2 3">
    <name type="scientific">Rhododendron simsii</name>
    <name type="common">Sims's rhododendron</name>
    <dbReference type="NCBI Taxonomy" id="118357"/>
    <lineage>
        <taxon>Eukaryota</taxon>
        <taxon>Viridiplantae</taxon>
        <taxon>Streptophyta</taxon>
        <taxon>Embryophyta</taxon>
        <taxon>Tracheophyta</taxon>
        <taxon>Spermatophyta</taxon>
        <taxon>Magnoliopsida</taxon>
        <taxon>eudicotyledons</taxon>
        <taxon>Gunneridae</taxon>
        <taxon>Pentapetalae</taxon>
        <taxon>asterids</taxon>
        <taxon>Ericales</taxon>
        <taxon>Ericaceae</taxon>
        <taxon>Ericoideae</taxon>
        <taxon>Rhodoreae</taxon>
        <taxon>Rhododendron</taxon>
    </lineage>
</organism>
<accession>A0A834H1R1</accession>
<sequence>MENLQRHRVELSGSIVGVFPYRLGIGLVKKNVEVPQQDSEADSSNENLRVQSGVDDTNALASIPTPWPQENVEGINL</sequence>
<reference evidence="2" key="1">
    <citation type="submission" date="2019-11" db="EMBL/GenBank/DDBJ databases">
        <authorList>
            <person name="Liu Y."/>
            <person name="Hou J."/>
            <person name="Li T.-Q."/>
            <person name="Guan C.-H."/>
            <person name="Wu X."/>
            <person name="Wu H.-Z."/>
            <person name="Ling F."/>
            <person name="Zhang R."/>
            <person name="Shi X.-G."/>
            <person name="Ren J.-P."/>
            <person name="Chen E.-F."/>
            <person name="Sun J.-M."/>
        </authorList>
    </citation>
    <scope>NUCLEOTIDE SEQUENCE</scope>
    <source>
        <strain evidence="2">Adult_tree_wgs_1</strain>
        <tissue evidence="2">Leaves</tissue>
    </source>
</reference>
<comment type="caution">
    <text evidence="2">The sequence shown here is derived from an EMBL/GenBank/DDBJ whole genome shotgun (WGS) entry which is preliminary data.</text>
</comment>
<evidence type="ECO:0000256" key="1">
    <source>
        <dbReference type="SAM" id="MobiDB-lite"/>
    </source>
</evidence>
<proteinExistence type="predicted"/>
<evidence type="ECO:0000313" key="2">
    <source>
        <dbReference type="EMBL" id="KAF7145852.1"/>
    </source>
</evidence>
<feature type="region of interest" description="Disordered" evidence="1">
    <location>
        <begin position="56"/>
        <end position="77"/>
    </location>
</feature>